<evidence type="ECO:0008006" key="4">
    <source>
        <dbReference type="Google" id="ProtNLM"/>
    </source>
</evidence>
<evidence type="ECO:0000256" key="1">
    <source>
        <dbReference type="SAM" id="MobiDB-lite"/>
    </source>
</evidence>
<feature type="compositionally biased region" description="Polar residues" evidence="1">
    <location>
        <begin position="53"/>
        <end position="64"/>
    </location>
</feature>
<dbReference type="EMBL" id="AZJI01000001">
    <property type="protein sequence ID" value="ETD25090.1"/>
    <property type="molecule type" value="Genomic_DNA"/>
</dbReference>
<protein>
    <recommendedName>
        <fullName evidence="4">Flagellar protein FlaG</fullName>
    </recommendedName>
</protein>
<keyword evidence="3" id="KW-1185">Reference proteome</keyword>
<dbReference type="InterPro" id="IPR005186">
    <property type="entry name" value="FlaG"/>
</dbReference>
<evidence type="ECO:0000313" key="3">
    <source>
        <dbReference type="Proteomes" id="UP000018731"/>
    </source>
</evidence>
<dbReference type="PANTHER" id="PTHR37166">
    <property type="entry name" value="PROTEIN FLAG"/>
    <property type="match status" value="1"/>
</dbReference>
<feature type="region of interest" description="Disordered" evidence="1">
    <location>
        <begin position="36"/>
        <end position="68"/>
    </location>
</feature>
<dbReference type="RefSeq" id="WP_023927105.1">
    <property type="nucleotide sequence ID" value="NZ_KI669454.1"/>
</dbReference>
<dbReference type="AlphaFoldDB" id="V8CDJ6"/>
<dbReference type="eggNOG" id="COG1334">
    <property type="taxonomic scope" value="Bacteria"/>
</dbReference>
<dbReference type="InterPro" id="IPR035924">
    <property type="entry name" value="FlaG-like_sf"/>
</dbReference>
<reference evidence="2 3" key="1">
    <citation type="journal article" date="2014" name="Genome Announc.">
        <title>Draft genome sequences of six enterohepatic helicobacter species isolated from humans and one from rhesus macaques.</title>
        <authorList>
            <person name="Shen Z."/>
            <person name="Sheh A."/>
            <person name="Young S.K."/>
            <person name="Abouelliel A."/>
            <person name="Ward D.V."/>
            <person name="Earl A.M."/>
            <person name="Fox J.G."/>
        </authorList>
    </citation>
    <scope>NUCLEOTIDE SEQUENCE [LARGE SCALE GENOMIC DNA]</scope>
    <source>
        <strain evidence="2 3">MIT 99-5501</strain>
    </source>
</reference>
<dbReference type="SUPFAM" id="SSF160214">
    <property type="entry name" value="FlaG-like"/>
    <property type="match status" value="1"/>
</dbReference>
<dbReference type="HOGENOM" id="CLU_120910_6_1_7"/>
<organism evidence="2 3">
    <name type="scientific">Helicobacter macacae MIT 99-5501</name>
    <dbReference type="NCBI Taxonomy" id="1357400"/>
    <lineage>
        <taxon>Bacteria</taxon>
        <taxon>Pseudomonadati</taxon>
        <taxon>Campylobacterota</taxon>
        <taxon>Epsilonproteobacteria</taxon>
        <taxon>Campylobacterales</taxon>
        <taxon>Helicobacteraceae</taxon>
        <taxon>Helicobacter</taxon>
    </lineage>
</organism>
<name>V8CDJ6_9HELI</name>
<dbReference type="OrthoDB" id="5373092at2"/>
<sequence length="132" mass="14671">MAEVNTAQVSTIRDTLYNMASSAGEARGMDTVRASNLRASNATQDEKRKATQEQDSAQTKQDLVNLSKEMNKKMRDIGTDINFSYSEDIRGLVVTVKEPNSGKIIREIPSRDAIELARKMNETLGLIFDKTS</sequence>
<dbReference type="STRING" id="1357400.HMPREF2086_00425"/>
<dbReference type="Proteomes" id="UP000018731">
    <property type="component" value="Unassembled WGS sequence"/>
</dbReference>
<dbReference type="Pfam" id="PF03646">
    <property type="entry name" value="FlaG"/>
    <property type="match status" value="1"/>
</dbReference>
<dbReference type="PANTHER" id="PTHR37166:SF1">
    <property type="entry name" value="PROTEIN FLAG"/>
    <property type="match status" value="1"/>
</dbReference>
<comment type="caution">
    <text evidence="2">The sequence shown here is derived from an EMBL/GenBank/DDBJ whole genome shotgun (WGS) entry which is preliminary data.</text>
</comment>
<evidence type="ECO:0000313" key="2">
    <source>
        <dbReference type="EMBL" id="ETD25090.1"/>
    </source>
</evidence>
<gene>
    <name evidence="2" type="ORF">HMPREF2086_00425</name>
</gene>
<accession>V8CDJ6</accession>
<dbReference type="Gene3D" id="3.30.160.170">
    <property type="entry name" value="FlaG-like"/>
    <property type="match status" value="1"/>
</dbReference>
<dbReference type="PATRIC" id="fig|1357400.3.peg.577"/>
<proteinExistence type="predicted"/>